<dbReference type="InterPro" id="IPR036034">
    <property type="entry name" value="PDZ_sf"/>
</dbReference>
<dbReference type="InterPro" id="IPR041489">
    <property type="entry name" value="PDZ_6"/>
</dbReference>
<keyword evidence="9" id="KW-0720">Serine protease</keyword>
<evidence type="ECO:0000256" key="8">
    <source>
        <dbReference type="ARBA" id="ARBA00022801"/>
    </source>
</evidence>
<dbReference type="Gene3D" id="2.40.10.120">
    <property type="match status" value="1"/>
</dbReference>
<dbReference type="Proteomes" id="UP000649604">
    <property type="component" value="Unassembled WGS sequence"/>
</dbReference>
<evidence type="ECO:0000313" key="15">
    <source>
        <dbReference type="Proteomes" id="UP000649604"/>
    </source>
</evidence>
<dbReference type="GO" id="GO:0042597">
    <property type="term" value="C:periplasmic space"/>
    <property type="evidence" value="ECO:0007669"/>
    <property type="project" value="UniProtKB-SubCell"/>
</dbReference>
<evidence type="ECO:0000256" key="12">
    <source>
        <dbReference type="SAM" id="SignalP"/>
    </source>
</evidence>
<comment type="similarity">
    <text evidence="3">Belongs to the peptidase S1C family.</text>
</comment>
<keyword evidence="6 14" id="KW-0645">Protease</keyword>
<name>A0A9D5JZ71_9BACT</name>
<evidence type="ECO:0000256" key="2">
    <source>
        <dbReference type="ARBA" id="ARBA00004418"/>
    </source>
</evidence>
<keyword evidence="7" id="KW-0574">Periplasm</keyword>
<dbReference type="EMBL" id="WJJP01000662">
    <property type="protein sequence ID" value="MBD3326933.1"/>
    <property type="molecule type" value="Genomic_DNA"/>
</dbReference>
<comment type="caution">
    <text evidence="14">The sequence shown here is derived from an EMBL/GenBank/DDBJ whole genome shotgun (WGS) entry which is preliminary data.</text>
</comment>
<dbReference type="Pfam" id="PF13365">
    <property type="entry name" value="Trypsin_2"/>
    <property type="match status" value="1"/>
</dbReference>
<dbReference type="SUPFAM" id="SSF50494">
    <property type="entry name" value="Trypsin-like serine proteases"/>
    <property type="match status" value="1"/>
</dbReference>
<evidence type="ECO:0000256" key="5">
    <source>
        <dbReference type="ARBA" id="ARBA00013958"/>
    </source>
</evidence>
<dbReference type="PRINTS" id="PR00834">
    <property type="entry name" value="PROTEASES2C"/>
</dbReference>
<gene>
    <name evidence="14" type="ORF">GF339_20275</name>
</gene>
<reference evidence="14" key="1">
    <citation type="submission" date="2019-11" db="EMBL/GenBank/DDBJ databases">
        <title>Microbial mats filling the niche in hypersaline microbial mats.</title>
        <authorList>
            <person name="Wong H.L."/>
            <person name="Macleod F.I."/>
            <person name="White R.A. III"/>
            <person name="Burns B.P."/>
        </authorList>
    </citation>
    <scope>NUCLEOTIDE SEQUENCE</scope>
    <source>
        <strain evidence="14">Rbin_158</strain>
    </source>
</reference>
<feature type="signal peptide" evidence="12">
    <location>
        <begin position="1"/>
        <end position="30"/>
    </location>
</feature>
<evidence type="ECO:0000256" key="6">
    <source>
        <dbReference type="ARBA" id="ARBA00022670"/>
    </source>
</evidence>
<dbReference type="SUPFAM" id="SSF50156">
    <property type="entry name" value="PDZ domain-like"/>
    <property type="match status" value="1"/>
</dbReference>
<feature type="chain" id="PRO_5038932318" description="Probable periplasmic serine endoprotease DegP-like" evidence="12">
    <location>
        <begin position="31"/>
        <end position="383"/>
    </location>
</feature>
<dbReference type="AlphaFoldDB" id="A0A9D5JZ71"/>
<evidence type="ECO:0000256" key="1">
    <source>
        <dbReference type="ARBA" id="ARBA00001772"/>
    </source>
</evidence>
<dbReference type="Pfam" id="PF17820">
    <property type="entry name" value="PDZ_6"/>
    <property type="match status" value="1"/>
</dbReference>
<feature type="domain" description="PDZ" evidence="13">
    <location>
        <begin position="268"/>
        <end position="333"/>
    </location>
</feature>
<keyword evidence="8" id="KW-0378">Hydrolase</keyword>
<comment type="subcellular location">
    <subcellularLocation>
        <location evidence="2">Periplasm</location>
    </subcellularLocation>
</comment>
<evidence type="ECO:0000256" key="10">
    <source>
        <dbReference type="ARBA" id="ARBA00023016"/>
    </source>
</evidence>
<keyword evidence="12" id="KW-0732">Signal</keyword>
<sequence>MTQSNTKTQRIAVSVLIVFTLILNAPSADSQNAPLQPPQFIPRSFADIAEHIRPAVVNISTSQLIGPTITPGEDVPGDDLFERFLEKNPPTHRFRRRSLGSGVIFSQEGDIITNNHVIEGADEIRVRLSDDQEFEAEIIGRDVKTDIALIQIKEGNDRPFPIAQFGDSDSLRVGDWVIAVGNPYGLSHTVTAGIISAKGRVIGGPYDDFLQTDASINPGNSGGPLININGEVVGISTAIFANMQGNRFAQGIGFAIPINIVSRVVNDLRLYGKVKRGWVGIVIQEVTPEIAASFNLPDARGALVSSVVPGGPADRAGIVRGDVVLQFNGTDIEQSIDLPRIAADSEPGATKTVVVNRDGKEIALQITLGEFPGAEEDLPLPVE</sequence>
<keyword evidence="10" id="KW-0346">Stress response</keyword>
<evidence type="ECO:0000256" key="4">
    <source>
        <dbReference type="ARBA" id="ARBA00013035"/>
    </source>
</evidence>
<evidence type="ECO:0000256" key="11">
    <source>
        <dbReference type="ARBA" id="ARBA00032850"/>
    </source>
</evidence>
<dbReference type="PANTHER" id="PTHR22939">
    <property type="entry name" value="SERINE PROTEASE FAMILY S1C HTRA-RELATED"/>
    <property type="match status" value="1"/>
</dbReference>
<dbReference type="SMART" id="SM00228">
    <property type="entry name" value="PDZ"/>
    <property type="match status" value="1"/>
</dbReference>
<dbReference type="PROSITE" id="PS50106">
    <property type="entry name" value="PDZ"/>
    <property type="match status" value="1"/>
</dbReference>
<dbReference type="PANTHER" id="PTHR22939:SF130">
    <property type="entry name" value="PERIPLASMIC SERINE ENDOPROTEASE DEGP-LIKE-RELATED"/>
    <property type="match status" value="1"/>
</dbReference>
<dbReference type="InterPro" id="IPR001478">
    <property type="entry name" value="PDZ"/>
</dbReference>
<dbReference type="InterPro" id="IPR009003">
    <property type="entry name" value="Peptidase_S1_PA"/>
</dbReference>
<evidence type="ECO:0000256" key="9">
    <source>
        <dbReference type="ARBA" id="ARBA00022825"/>
    </source>
</evidence>
<dbReference type="EC" id="3.4.21.107" evidence="4"/>
<proteinExistence type="inferred from homology"/>
<dbReference type="Gene3D" id="2.30.42.10">
    <property type="match status" value="1"/>
</dbReference>
<evidence type="ECO:0000256" key="7">
    <source>
        <dbReference type="ARBA" id="ARBA00022764"/>
    </source>
</evidence>
<dbReference type="FunFam" id="2.40.10.10:FF:000001">
    <property type="entry name" value="Periplasmic serine protease DegS"/>
    <property type="match status" value="1"/>
</dbReference>
<dbReference type="GO" id="GO:0004252">
    <property type="term" value="F:serine-type endopeptidase activity"/>
    <property type="evidence" value="ECO:0007669"/>
    <property type="project" value="InterPro"/>
</dbReference>
<dbReference type="GO" id="GO:0006508">
    <property type="term" value="P:proteolysis"/>
    <property type="evidence" value="ECO:0007669"/>
    <property type="project" value="UniProtKB-KW"/>
</dbReference>
<dbReference type="CDD" id="cd10839">
    <property type="entry name" value="cpPDZ1_DegP-like"/>
    <property type="match status" value="1"/>
</dbReference>
<accession>A0A9D5JZ71</accession>
<evidence type="ECO:0000259" key="13">
    <source>
        <dbReference type="PROSITE" id="PS50106"/>
    </source>
</evidence>
<dbReference type="InterPro" id="IPR001940">
    <property type="entry name" value="Peptidase_S1C"/>
</dbReference>
<comment type="catalytic activity">
    <reaction evidence="1">
        <text>Acts on substrates that are at least partially unfolded. The cleavage site P1 residue is normally between a pair of hydrophobic residues, such as Val-|-Val.</text>
        <dbReference type="EC" id="3.4.21.107"/>
    </reaction>
</comment>
<organism evidence="14 15">
    <name type="scientific">candidate division KSB3 bacterium</name>
    <dbReference type="NCBI Taxonomy" id="2044937"/>
    <lineage>
        <taxon>Bacteria</taxon>
        <taxon>candidate division KSB3</taxon>
    </lineage>
</organism>
<protein>
    <recommendedName>
        <fullName evidence="5">Probable periplasmic serine endoprotease DegP-like</fullName>
        <ecNumber evidence="4">3.4.21.107</ecNumber>
    </recommendedName>
    <alternativeName>
        <fullName evidence="11">Protease Do</fullName>
    </alternativeName>
</protein>
<evidence type="ECO:0000256" key="3">
    <source>
        <dbReference type="ARBA" id="ARBA00010541"/>
    </source>
</evidence>
<evidence type="ECO:0000313" key="14">
    <source>
        <dbReference type="EMBL" id="MBD3326933.1"/>
    </source>
</evidence>